<evidence type="ECO:0000313" key="6">
    <source>
        <dbReference type="EMBL" id="MEJ8809623.1"/>
    </source>
</evidence>
<gene>
    <name evidence="6" type="ORF">WKW77_00990</name>
</gene>
<dbReference type="PANTHER" id="PTHR35814">
    <property type="match status" value="1"/>
</dbReference>
<dbReference type="SUPFAM" id="SSF161084">
    <property type="entry name" value="MAPEG domain-like"/>
    <property type="match status" value="1"/>
</dbReference>
<name>A0ABU8V7W3_9BURK</name>
<dbReference type="EMBL" id="JBBKZU010000001">
    <property type="protein sequence ID" value="MEJ8809623.1"/>
    <property type="molecule type" value="Genomic_DNA"/>
</dbReference>
<feature type="transmembrane region" description="Helical" evidence="5">
    <location>
        <begin position="73"/>
        <end position="92"/>
    </location>
</feature>
<sequence length="131" mass="14612">MPIVWLYAALLALLFVGLSFRTLVMRRRLRIVIGDAGDERMLRAMRVHSNFAEYVPLNLLLMYFVSSTLPQPWFLHALGISILLGRVLHAVGVSQIRERYGFRVTGMALTFAPMLASALTLLASYGRTGSG</sequence>
<feature type="transmembrane region" description="Helical" evidence="5">
    <location>
        <begin position="6"/>
        <end position="24"/>
    </location>
</feature>
<keyword evidence="7" id="KW-1185">Reference proteome</keyword>
<feature type="transmembrane region" description="Helical" evidence="5">
    <location>
        <begin position="51"/>
        <end position="67"/>
    </location>
</feature>
<dbReference type="InterPro" id="IPR023352">
    <property type="entry name" value="MAPEG-like_dom_sf"/>
</dbReference>
<proteinExistence type="predicted"/>
<evidence type="ECO:0000256" key="1">
    <source>
        <dbReference type="ARBA" id="ARBA00004370"/>
    </source>
</evidence>
<dbReference type="PANTHER" id="PTHR35814:SF1">
    <property type="entry name" value="GLUTATHIONE S-TRANSFERASE-RELATED"/>
    <property type="match status" value="1"/>
</dbReference>
<comment type="caution">
    <text evidence="6">The sequence shown here is derived from an EMBL/GenBank/DDBJ whole genome shotgun (WGS) entry which is preliminary data.</text>
</comment>
<feature type="transmembrane region" description="Helical" evidence="5">
    <location>
        <begin position="104"/>
        <end position="125"/>
    </location>
</feature>
<dbReference type="InterPro" id="IPR001129">
    <property type="entry name" value="Membr-assoc_MAPEG"/>
</dbReference>
<organism evidence="6 7">
    <name type="scientific">Variovorax ureilyticus</name>
    <dbReference type="NCBI Taxonomy" id="1836198"/>
    <lineage>
        <taxon>Bacteria</taxon>
        <taxon>Pseudomonadati</taxon>
        <taxon>Pseudomonadota</taxon>
        <taxon>Betaproteobacteria</taxon>
        <taxon>Burkholderiales</taxon>
        <taxon>Comamonadaceae</taxon>
        <taxon>Variovorax</taxon>
    </lineage>
</organism>
<accession>A0ABU8V7W3</accession>
<evidence type="ECO:0000256" key="4">
    <source>
        <dbReference type="ARBA" id="ARBA00023136"/>
    </source>
</evidence>
<evidence type="ECO:0000256" key="5">
    <source>
        <dbReference type="SAM" id="Phobius"/>
    </source>
</evidence>
<evidence type="ECO:0000256" key="2">
    <source>
        <dbReference type="ARBA" id="ARBA00022692"/>
    </source>
</evidence>
<reference evidence="6 7" key="1">
    <citation type="submission" date="2024-03" db="EMBL/GenBank/DDBJ databases">
        <title>Novel species of the genus Variovorax.</title>
        <authorList>
            <person name="Liu Q."/>
            <person name="Xin Y.-H."/>
        </authorList>
    </citation>
    <scope>NUCLEOTIDE SEQUENCE [LARGE SCALE GENOMIC DNA]</scope>
    <source>
        <strain evidence="6 7">KACC 18899</strain>
    </source>
</reference>
<keyword evidence="2 5" id="KW-0812">Transmembrane</keyword>
<evidence type="ECO:0000256" key="3">
    <source>
        <dbReference type="ARBA" id="ARBA00022989"/>
    </source>
</evidence>
<comment type="subcellular location">
    <subcellularLocation>
        <location evidence="1">Membrane</location>
    </subcellularLocation>
</comment>
<dbReference type="Pfam" id="PF01124">
    <property type="entry name" value="MAPEG"/>
    <property type="match status" value="1"/>
</dbReference>
<evidence type="ECO:0000313" key="7">
    <source>
        <dbReference type="Proteomes" id="UP001365846"/>
    </source>
</evidence>
<keyword evidence="3 5" id="KW-1133">Transmembrane helix</keyword>
<protein>
    <submittedName>
        <fullName evidence="6">MAPEG family protein</fullName>
    </submittedName>
</protein>
<keyword evidence="4 5" id="KW-0472">Membrane</keyword>
<dbReference type="Gene3D" id="1.20.120.550">
    <property type="entry name" value="Membrane associated eicosanoid/glutathione metabolism-like domain"/>
    <property type="match status" value="1"/>
</dbReference>
<dbReference type="Proteomes" id="UP001365846">
    <property type="component" value="Unassembled WGS sequence"/>
</dbReference>
<dbReference type="RefSeq" id="WP_340354962.1">
    <property type="nucleotide sequence ID" value="NZ_JBBKZU010000001.1"/>
</dbReference>